<name>A0A0F0LBI1_9MICO</name>
<dbReference type="Proteomes" id="UP000033640">
    <property type="component" value="Unassembled WGS sequence"/>
</dbReference>
<dbReference type="PANTHER" id="PTHR43477">
    <property type="entry name" value="DIHYDROANTICAPSIN 7-DEHYDROGENASE"/>
    <property type="match status" value="1"/>
</dbReference>
<dbReference type="OrthoDB" id="286404at2"/>
<dbReference type="InterPro" id="IPR002347">
    <property type="entry name" value="SDR_fam"/>
</dbReference>
<comment type="similarity">
    <text evidence="1">Belongs to the short-chain dehydrogenases/reductases (SDR) family.</text>
</comment>
<dbReference type="Pfam" id="PF13561">
    <property type="entry name" value="adh_short_C2"/>
    <property type="match status" value="1"/>
</dbReference>
<dbReference type="PATRIC" id="fig|82380.11.peg.2430"/>
<keyword evidence="2 3" id="KW-0560">Oxidoreductase</keyword>
<gene>
    <name evidence="3" type="primary">fadH</name>
    <name evidence="3" type="ORF">RS83_02393</name>
</gene>
<dbReference type="PANTHER" id="PTHR43477:SF1">
    <property type="entry name" value="DIHYDROANTICAPSIN 7-DEHYDROGENASE"/>
    <property type="match status" value="1"/>
</dbReference>
<comment type="caution">
    <text evidence="3">The sequence shown here is derived from an EMBL/GenBank/DDBJ whole genome shotgun (WGS) entry which is preliminary data.</text>
</comment>
<dbReference type="InterPro" id="IPR036291">
    <property type="entry name" value="NAD(P)-bd_dom_sf"/>
</dbReference>
<evidence type="ECO:0000313" key="3">
    <source>
        <dbReference type="EMBL" id="KJL28911.1"/>
    </source>
</evidence>
<evidence type="ECO:0000313" key="4">
    <source>
        <dbReference type="Proteomes" id="UP000033640"/>
    </source>
</evidence>
<dbReference type="InterPro" id="IPR051122">
    <property type="entry name" value="SDR_DHRS6-like"/>
</dbReference>
<proteinExistence type="inferred from homology"/>
<dbReference type="PROSITE" id="PS00061">
    <property type="entry name" value="ADH_SHORT"/>
    <property type="match status" value="1"/>
</dbReference>
<dbReference type="PRINTS" id="PR00081">
    <property type="entry name" value="GDHRDH"/>
</dbReference>
<dbReference type="InterPro" id="IPR020904">
    <property type="entry name" value="Sc_DH/Rdtase_CS"/>
</dbReference>
<dbReference type="Gene3D" id="3.40.50.720">
    <property type="entry name" value="NAD(P)-binding Rossmann-like Domain"/>
    <property type="match status" value="1"/>
</dbReference>
<dbReference type="CDD" id="cd05233">
    <property type="entry name" value="SDR_c"/>
    <property type="match status" value="1"/>
</dbReference>
<dbReference type="AlphaFoldDB" id="A0A0F0LBI1"/>
<dbReference type="SUPFAM" id="SSF51735">
    <property type="entry name" value="NAD(P)-binding Rossmann-fold domains"/>
    <property type="match status" value="1"/>
</dbReference>
<dbReference type="GO" id="GO:0008670">
    <property type="term" value="F:2,4-dienoyl-CoA reductase (NADPH) activity"/>
    <property type="evidence" value="ECO:0007669"/>
    <property type="project" value="UniProtKB-EC"/>
</dbReference>
<dbReference type="FunFam" id="3.40.50.720:FF:000084">
    <property type="entry name" value="Short-chain dehydrogenase reductase"/>
    <property type="match status" value="1"/>
</dbReference>
<dbReference type="EMBL" id="JYIW01000025">
    <property type="protein sequence ID" value="KJL28911.1"/>
    <property type="molecule type" value="Genomic_DNA"/>
</dbReference>
<dbReference type="RefSeq" id="WP_045279721.1">
    <property type="nucleotide sequence ID" value="NZ_CAKKLT010000006.1"/>
</dbReference>
<organism evidence="3 4">
    <name type="scientific">Microbacterium oxydans</name>
    <dbReference type="NCBI Taxonomy" id="82380"/>
    <lineage>
        <taxon>Bacteria</taxon>
        <taxon>Bacillati</taxon>
        <taxon>Actinomycetota</taxon>
        <taxon>Actinomycetes</taxon>
        <taxon>Micrococcales</taxon>
        <taxon>Microbacteriaceae</taxon>
        <taxon>Microbacterium</taxon>
    </lineage>
</organism>
<protein>
    <submittedName>
        <fullName evidence="3">Putative 2,4-dienoyl-CoA reductase</fullName>
        <ecNumber evidence="3">1.3.1.34</ecNumber>
    </submittedName>
</protein>
<evidence type="ECO:0000256" key="1">
    <source>
        <dbReference type="ARBA" id="ARBA00006484"/>
    </source>
</evidence>
<sequence>MTARGVLLIGGGSDIGLAIARAFAARGDAVVGVGLDTSDDPVFTAYLTADCSLPDAADGAVADALQALGRLDVVILAAARMPIGRAEETSDADWRGAIGATLDSAFFTARAALPHLSAGAAIVAVTSVNATLAAPALPAYAAAKAGVEGLVRQLALDNGPRGIRVNAVQPGSISAADTGESEGYPLGRIGRPDEVAAVVEFLASDAASFVTGASVPVDGGLSISSPAAWLKPALRDRWL</sequence>
<reference evidence="3 4" key="1">
    <citation type="submission" date="2015-02" db="EMBL/GenBank/DDBJ databases">
        <title>Draft genome sequences of ten Microbacterium spp. with emphasis on heavy metal contaminated environments.</title>
        <authorList>
            <person name="Corretto E."/>
        </authorList>
    </citation>
    <scope>NUCLEOTIDE SEQUENCE [LARGE SCALE GENOMIC DNA]</scope>
    <source>
        <strain evidence="3 4">BEL4b</strain>
    </source>
</reference>
<dbReference type="EC" id="1.3.1.34" evidence="3"/>
<accession>A0A0F0LBI1</accession>
<evidence type="ECO:0000256" key="2">
    <source>
        <dbReference type="ARBA" id="ARBA00023002"/>
    </source>
</evidence>